<reference evidence="1 2" key="2">
    <citation type="journal article" date="2021" name="Genomics">
        <title>High-quality reference genome for Clonorchis sinensis.</title>
        <authorList>
            <person name="Young N.D."/>
            <person name="Stroehlein A.J."/>
            <person name="Kinkar L."/>
            <person name="Wang T."/>
            <person name="Sohn W.M."/>
            <person name="Chang B.C.H."/>
            <person name="Kaur P."/>
            <person name="Weisz D."/>
            <person name="Dudchenko O."/>
            <person name="Aiden E.L."/>
            <person name="Korhonen P.K."/>
            <person name="Gasser R.B."/>
        </authorList>
    </citation>
    <scope>NUCLEOTIDE SEQUENCE [LARGE SCALE GENOMIC DNA]</scope>
    <source>
        <strain evidence="1">Cs-k2</strain>
    </source>
</reference>
<organism evidence="1 2">
    <name type="scientific">Clonorchis sinensis</name>
    <name type="common">Chinese liver fluke</name>
    <dbReference type="NCBI Taxonomy" id="79923"/>
    <lineage>
        <taxon>Eukaryota</taxon>
        <taxon>Metazoa</taxon>
        <taxon>Spiralia</taxon>
        <taxon>Lophotrochozoa</taxon>
        <taxon>Platyhelminthes</taxon>
        <taxon>Trematoda</taxon>
        <taxon>Digenea</taxon>
        <taxon>Opisthorchiida</taxon>
        <taxon>Opisthorchiata</taxon>
        <taxon>Opisthorchiidae</taxon>
        <taxon>Clonorchis</taxon>
    </lineage>
</organism>
<accession>A0A419QIB7</accession>
<reference evidence="1 2" key="1">
    <citation type="journal article" date="2018" name="Biotechnol. Adv.">
        <title>Improved genomic resources and new bioinformatic workflow for the carcinogenic parasite Clonorchis sinensis: Biotechnological implications.</title>
        <authorList>
            <person name="Wang D."/>
            <person name="Korhonen P.K."/>
            <person name="Gasser R.B."/>
            <person name="Young N.D."/>
        </authorList>
    </citation>
    <scope>NUCLEOTIDE SEQUENCE [LARGE SCALE GENOMIC DNA]</scope>
    <source>
        <strain evidence="1">Cs-k2</strain>
    </source>
</reference>
<dbReference type="Proteomes" id="UP000286415">
    <property type="component" value="Unassembled WGS sequence"/>
</dbReference>
<protein>
    <submittedName>
        <fullName evidence="1">Uncharacterized protein</fullName>
    </submittedName>
</protein>
<comment type="caution">
    <text evidence="1">The sequence shown here is derived from an EMBL/GenBank/DDBJ whole genome shotgun (WGS) entry which is preliminary data.</text>
</comment>
<evidence type="ECO:0000313" key="1">
    <source>
        <dbReference type="EMBL" id="KAG5452025.1"/>
    </source>
</evidence>
<dbReference type="AlphaFoldDB" id="A0A419QIB7"/>
<dbReference type="EMBL" id="NIRI02000042">
    <property type="protein sequence ID" value="KAG5452025.1"/>
    <property type="molecule type" value="Genomic_DNA"/>
</dbReference>
<sequence length="133" mass="15044">MTKCNLRQIADEPTEFQAALSGGKHPLNHALTMSPRPGTKRLQANCQAQRTDQLPFDQPPVWVTMDYITALEFLMQPPLSLPAQSPSFRQPYVLLETELHGISEMRSVTNQVGFAGDRIGYTSRQNITNERFR</sequence>
<proteinExistence type="predicted"/>
<dbReference type="InParanoid" id="A0A419QIB7"/>
<gene>
    <name evidence="1" type="ORF">CSKR_110854</name>
</gene>
<keyword evidence="2" id="KW-1185">Reference proteome</keyword>
<name>A0A419QIB7_CLOSI</name>
<evidence type="ECO:0000313" key="2">
    <source>
        <dbReference type="Proteomes" id="UP000286415"/>
    </source>
</evidence>